<dbReference type="SMART" id="SM00450">
    <property type="entry name" value="RHOD"/>
    <property type="match status" value="1"/>
</dbReference>
<dbReference type="EMBL" id="JABAYA010000010">
    <property type="protein sequence ID" value="KAF7731471.1"/>
    <property type="molecule type" value="Genomic_DNA"/>
</dbReference>
<dbReference type="PROSITE" id="PS50206">
    <property type="entry name" value="RHODANESE_3"/>
    <property type="match status" value="1"/>
</dbReference>
<dbReference type="Pfam" id="PF00581">
    <property type="entry name" value="Rhodanese"/>
    <property type="match status" value="1"/>
</dbReference>
<dbReference type="PANTHER" id="PTHR44086:SF10">
    <property type="entry name" value="THIOSULFATE SULFURTRANSFERASE_RHODANESE-LIKE DOMAIN-CONTAINING PROTEIN 3"/>
    <property type="match status" value="1"/>
</dbReference>
<dbReference type="Gene3D" id="3.40.250.10">
    <property type="entry name" value="Rhodanese-like domain"/>
    <property type="match status" value="1"/>
</dbReference>
<feature type="domain" description="Rhodanese" evidence="1">
    <location>
        <begin position="74"/>
        <end position="171"/>
    </location>
</feature>
<reference evidence="2" key="1">
    <citation type="submission" date="2020-01" db="EMBL/GenBank/DDBJ databases">
        <title>Genome Sequencing of Three Apophysomyces-Like Fungal Strains Confirms a Novel Fungal Genus in the Mucoromycota with divergent Burkholderia-like Endosymbiotic Bacteria.</title>
        <authorList>
            <person name="Stajich J.E."/>
            <person name="Macias A.M."/>
            <person name="Carter-House D."/>
            <person name="Lovett B."/>
            <person name="Kasson L.R."/>
            <person name="Berry K."/>
            <person name="Grigoriev I."/>
            <person name="Chang Y."/>
            <person name="Spatafora J."/>
            <person name="Kasson M.T."/>
        </authorList>
    </citation>
    <scope>NUCLEOTIDE SEQUENCE</scope>
    <source>
        <strain evidence="2">NRRL A-21654</strain>
    </source>
</reference>
<evidence type="ECO:0000313" key="2">
    <source>
        <dbReference type="EMBL" id="KAF7731471.1"/>
    </source>
</evidence>
<dbReference type="InterPro" id="IPR036873">
    <property type="entry name" value="Rhodanese-like_dom_sf"/>
</dbReference>
<comment type="caution">
    <text evidence="2">The sequence shown here is derived from an EMBL/GenBank/DDBJ whole genome shotgun (WGS) entry which is preliminary data.</text>
</comment>
<sequence>MYGRQLLSRALFFGTRSTLRQLHVHARRSANVSLHYSHVAPVSPFTTRLIHRGYSSDAAMSVDYDEIRSIISSNRKDTHLIDVREPAELSQGSIPTAKNIPLSNFANAWATSSEEFLDIFGFQKPGLQENIVLYCQAGIRSAKAAEYLRQLGYSRVRNYDGSWVDYSEKSKKV</sequence>
<protein>
    <recommendedName>
        <fullName evidence="1">Rhodanese domain-containing protein</fullName>
    </recommendedName>
</protein>
<name>A0A8H7BX58_9FUNG</name>
<dbReference type="SUPFAM" id="SSF52821">
    <property type="entry name" value="Rhodanese/Cell cycle control phosphatase"/>
    <property type="match status" value="1"/>
</dbReference>
<dbReference type="GO" id="GO:0004792">
    <property type="term" value="F:thiosulfate-cyanide sulfurtransferase activity"/>
    <property type="evidence" value="ECO:0007669"/>
    <property type="project" value="TreeGrafter"/>
</dbReference>
<proteinExistence type="predicted"/>
<organism evidence="2 3">
    <name type="scientific">Apophysomyces ossiformis</name>
    <dbReference type="NCBI Taxonomy" id="679940"/>
    <lineage>
        <taxon>Eukaryota</taxon>
        <taxon>Fungi</taxon>
        <taxon>Fungi incertae sedis</taxon>
        <taxon>Mucoromycota</taxon>
        <taxon>Mucoromycotina</taxon>
        <taxon>Mucoromycetes</taxon>
        <taxon>Mucorales</taxon>
        <taxon>Mucorineae</taxon>
        <taxon>Mucoraceae</taxon>
        <taxon>Apophysomyces</taxon>
    </lineage>
</organism>
<dbReference type="InterPro" id="IPR001763">
    <property type="entry name" value="Rhodanese-like_dom"/>
</dbReference>
<dbReference type="Proteomes" id="UP000605846">
    <property type="component" value="Unassembled WGS sequence"/>
</dbReference>
<evidence type="ECO:0000313" key="3">
    <source>
        <dbReference type="Proteomes" id="UP000605846"/>
    </source>
</evidence>
<gene>
    <name evidence="2" type="ORF">EC973_000279</name>
</gene>
<accession>A0A8H7BX58</accession>
<evidence type="ECO:0000259" key="1">
    <source>
        <dbReference type="PROSITE" id="PS50206"/>
    </source>
</evidence>
<dbReference type="GO" id="GO:0005739">
    <property type="term" value="C:mitochondrion"/>
    <property type="evidence" value="ECO:0007669"/>
    <property type="project" value="TreeGrafter"/>
</dbReference>
<dbReference type="AlphaFoldDB" id="A0A8H7BX58"/>
<keyword evidence="3" id="KW-1185">Reference proteome</keyword>
<dbReference type="OrthoDB" id="566238at2759"/>
<dbReference type="PANTHER" id="PTHR44086">
    <property type="entry name" value="THIOSULFATE SULFURTRANSFERASE RDL2, MITOCHONDRIAL-RELATED"/>
    <property type="match status" value="1"/>
</dbReference>